<dbReference type="AlphaFoldDB" id="A0A7H9ALP0"/>
<evidence type="ECO:0000259" key="2">
    <source>
        <dbReference type="PROSITE" id="PS50110"/>
    </source>
</evidence>
<dbReference type="InterPro" id="IPR046947">
    <property type="entry name" value="LytR-like"/>
</dbReference>
<dbReference type="SUPFAM" id="SSF52172">
    <property type="entry name" value="CheY-like"/>
    <property type="match status" value="1"/>
</dbReference>
<sequence>MKKYTCIIIEDEPLALERTKDFAQKSPFLELSGTFDNALDGLAFLKTNKVDVLFLDINMDELTGVELLESSKIDSQVIITTAYQEYALKSFELNVTDYLLKPFTFNRFLQAVNKAHENLNRKKEDRPPEFIFVKTENRLEKINLHDILYIEGMRDYRRIHTTEKRIMTLQNFKEFEQIIPSNIVCRVHKSYMVSLRKIESIERNRIRLGKELIPISETYKSTFFQLISATNW</sequence>
<dbReference type="PROSITE" id="PS50110">
    <property type="entry name" value="RESPONSE_REGULATORY"/>
    <property type="match status" value="1"/>
</dbReference>
<dbReference type="GO" id="GO:0000156">
    <property type="term" value="F:phosphorelay response regulator activity"/>
    <property type="evidence" value="ECO:0007669"/>
    <property type="project" value="InterPro"/>
</dbReference>
<organism evidence="4 5">
    <name type="scientific">Costertonia aggregata</name>
    <dbReference type="NCBI Taxonomy" id="343403"/>
    <lineage>
        <taxon>Bacteria</taxon>
        <taxon>Pseudomonadati</taxon>
        <taxon>Bacteroidota</taxon>
        <taxon>Flavobacteriia</taxon>
        <taxon>Flavobacteriales</taxon>
        <taxon>Flavobacteriaceae</taxon>
        <taxon>Costertonia</taxon>
    </lineage>
</organism>
<dbReference type="InterPro" id="IPR011006">
    <property type="entry name" value="CheY-like_superfamily"/>
</dbReference>
<evidence type="ECO:0000313" key="4">
    <source>
        <dbReference type="EMBL" id="QLG44376.1"/>
    </source>
</evidence>
<proteinExistence type="predicted"/>
<evidence type="ECO:0000259" key="3">
    <source>
        <dbReference type="PROSITE" id="PS50930"/>
    </source>
</evidence>
<keyword evidence="5" id="KW-1185">Reference proteome</keyword>
<dbReference type="InterPro" id="IPR001789">
    <property type="entry name" value="Sig_transdc_resp-reg_receiver"/>
</dbReference>
<dbReference type="SMART" id="SM00850">
    <property type="entry name" value="LytTR"/>
    <property type="match status" value="1"/>
</dbReference>
<name>A0A7H9ALP0_9FLAO</name>
<dbReference type="PROSITE" id="PS50930">
    <property type="entry name" value="HTH_LYTTR"/>
    <property type="match status" value="1"/>
</dbReference>
<evidence type="ECO:0000256" key="1">
    <source>
        <dbReference type="PROSITE-ProRule" id="PRU00169"/>
    </source>
</evidence>
<dbReference type="PANTHER" id="PTHR37299">
    <property type="entry name" value="TRANSCRIPTIONAL REGULATOR-RELATED"/>
    <property type="match status" value="1"/>
</dbReference>
<keyword evidence="1" id="KW-0597">Phosphoprotein</keyword>
<dbReference type="Proteomes" id="UP000509302">
    <property type="component" value="Chromosome"/>
</dbReference>
<dbReference type="Gene3D" id="3.40.50.2300">
    <property type="match status" value="1"/>
</dbReference>
<feature type="domain" description="Response regulatory" evidence="2">
    <location>
        <begin position="5"/>
        <end position="116"/>
    </location>
</feature>
<accession>A0A7H9ALP0</accession>
<dbReference type="InterPro" id="IPR007492">
    <property type="entry name" value="LytTR_DNA-bd_dom"/>
</dbReference>
<dbReference type="SMART" id="SM00448">
    <property type="entry name" value="REC"/>
    <property type="match status" value="1"/>
</dbReference>
<feature type="domain" description="HTH LytTR-type" evidence="3">
    <location>
        <begin position="131"/>
        <end position="203"/>
    </location>
</feature>
<dbReference type="PANTHER" id="PTHR37299:SF1">
    <property type="entry name" value="STAGE 0 SPORULATION PROTEIN A HOMOLOG"/>
    <property type="match status" value="1"/>
</dbReference>
<dbReference type="KEGG" id="cagg:HYG79_03120"/>
<dbReference type="Pfam" id="PF00072">
    <property type="entry name" value="Response_reg"/>
    <property type="match status" value="1"/>
</dbReference>
<dbReference type="Gene3D" id="2.40.50.1020">
    <property type="entry name" value="LytTr DNA-binding domain"/>
    <property type="match status" value="1"/>
</dbReference>
<protein>
    <submittedName>
        <fullName evidence="4">Response regulator transcription factor</fullName>
    </submittedName>
</protein>
<gene>
    <name evidence="4" type="ORF">HYG79_03120</name>
</gene>
<dbReference type="Pfam" id="PF04397">
    <property type="entry name" value="LytTR"/>
    <property type="match status" value="1"/>
</dbReference>
<dbReference type="RefSeq" id="WP_179240710.1">
    <property type="nucleotide sequence ID" value="NZ_CP058595.1"/>
</dbReference>
<reference evidence="4 5" key="1">
    <citation type="journal article" date="2006" name="Int. J. Syst. Evol. Microbiol.">
        <title>Costertonia aggregata gen. nov., sp. nov., a mesophilic marine bacterium of the family Flavobacteriaceae, isolated from a mature biofilm.</title>
        <authorList>
            <person name="Kwon K.K."/>
            <person name="Lee Y.K."/>
            <person name="Lee H.K."/>
        </authorList>
    </citation>
    <scope>NUCLEOTIDE SEQUENCE [LARGE SCALE GENOMIC DNA]</scope>
    <source>
        <strain evidence="4 5">KCCM 42265</strain>
    </source>
</reference>
<dbReference type="GO" id="GO:0003677">
    <property type="term" value="F:DNA binding"/>
    <property type="evidence" value="ECO:0007669"/>
    <property type="project" value="InterPro"/>
</dbReference>
<feature type="modified residue" description="4-aspartylphosphate" evidence="1">
    <location>
        <position position="56"/>
    </location>
</feature>
<dbReference type="EMBL" id="CP058595">
    <property type="protein sequence ID" value="QLG44376.1"/>
    <property type="molecule type" value="Genomic_DNA"/>
</dbReference>
<evidence type="ECO:0000313" key="5">
    <source>
        <dbReference type="Proteomes" id="UP000509302"/>
    </source>
</evidence>